<keyword evidence="3" id="KW-1185">Reference proteome</keyword>
<feature type="compositionally biased region" description="Pro residues" evidence="1">
    <location>
        <begin position="150"/>
        <end position="171"/>
    </location>
</feature>
<comment type="caution">
    <text evidence="2">The sequence shown here is derived from an EMBL/GenBank/DDBJ whole genome shotgun (WGS) entry which is preliminary data.</text>
</comment>
<sequence length="538" mass="54604">MSRLSREKKREQKQAAHAASPAAPIDVHVPGPGTDTGTGGTPEGASVGGVRVFAAPGEEIQQAVLGRLHHIALATGHPVLATVHDERIGYVVPLRVDVDGSSHFTSEPLRTPPAGPAHTPPAGSSQVPPAGDAQVPSAGPAQVPSAGPVATPPAGPVPMPPAGPVPMPPAGPVHAGATAESSRPAFDEPSRQERAEAAPPVPAGPERPEGDRATHVLRPVPEPARGTTPTFPLRAVPEPQSADEPVPTFELRAVQEPAPQDAPPATPHDAPPATPRNAPTPPGTVAPPTGAFGPPPPMDARPLPGPEAGHPPVDARPLPGSGAGHPPVDARPLPVPGSGAGVRSEPVPDAALLAADPDPKPTPARGFDAVAEAVLGDEPLGALGDSAAPALLAEPVARINEAVKEGRIDAAAELADQTVAHASATLGPEHPEVLRLRELTAYIAYLAGDPLRAFHLSLDLSGARRRAGDAEGAYGNVRSAATAWRAVRDPALGLELGRGLVGLWTELASEGGPAAEEIEELESARARMGRLTARAGRQ</sequence>
<name>A0ABP6B818_9ACTN</name>
<organism evidence="2 3">
    <name type="scientific">Streptomyces levis</name>
    <dbReference type="NCBI Taxonomy" id="285566"/>
    <lineage>
        <taxon>Bacteria</taxon>
        <taxon>Bacillati</taxon>
        <taxon>Actinomycetota</taxon>
        <taxon>Actinomycetes</taxon>
        <taxon>Kitasatosporales</taxon>
        <taxon>Streptomycetaceae</taxon>
        <taxon>Streptomyces</taxon>
    </lineage>
</organism>
<feature type="compositionally biased region" description="Pro residues" evidence="1">
    <location>
        <begin position="260"/>
        <end position="285"/>
    </location>
</feature>
<feature type="compositionally biased region" description="Low complexity" evidence="1">
    <location>
        <begin position="15"/>
        <end position="33"/>
    </location>
</feature>
<feature type="region of interest" description="Disordered" evidence="1">
    <location>
        <begin position="1"/>
        <end position="48"/>
    </location>
</feature>
<feature type="region of interest" description="Disordered" evidence="1">
    <location>
        <begin position="103"/>
        <end position="345"/>
    </location>
</feature>
<evidence type="ECO:0000256" key="1">
    <source>
        <dbReference type="SAM" id="MobiDB-lite"/>
    </source>
</evidence>
<dbReference type="RefSeq" id="WP_344540453.1">
    <property type="nucleotide sequence ID" value="NZ_BAAATM010000016.1"/>
</dbReference>
<gene>
    <name evidence="2" type="ORF">GCM10010423_51280</name>
</gene>
<proteinExistence type="predicted"/>
<reference evidence="3" key="1">
    <citation type="journal article" date="2019" name="Int. J. Syst. Evol. Microbiol.">
        <title>The Global Catalogue of Microorganisms (GCM) 10K type strain sequencing project: providing services to taxonomists for standard genome sequencing and annotation.</title>
        <authorList>
            <consortium name="The Broad Institute Genomics Platform"/>
            <consortium name="The Broad Institute Genome Sequencing Center for Infectious Disease"/>
            <person name="Wu L."/>
            <person name="Ma J."/>
        </authorList>
    </citation>
    <scope>NUCLEOTIDE SEQUENCE [LARGE SCALE GENOMIC DNA]</scope>
    <source>
        <strain evidence="3">JCM 6924</strain>
    </source>
</reference>
<accession>A0ABP6B818</accession>
<evidence type="ECO:0000313" key="3">
    <source>
        <dbReference type="Proteomes" id="UP001501095"/>
    </source>
</evidence>
<feature type="compositionally biased region" description="Pro residues" evidence="1">
    <location>
        <begin position="110"/>
        <end position="119"/>
    </location>
</feature>
<dbReference type="Proteomes" id="UP001501095">
    <property type="component" value="Unassembled WGS sequence"/>
</dbReference>
<feature type="compositionally biased region" description="Pro residues" evidence="1">
    <location>
        <begin position="293"/>
        <end position="305"/>
    </location>
</feature>
<protein>
    <submittedName>
        <fullName evidence="2">Tetratricopeptide repeat protein</fullName>
    </submittedName>
</protein>
<feature type="compositionally biased region" description="Basic and acidic residues" evidence="1">
    <location>
        <begin position="1"/>
        <end position="14"/>
    </location>
</feature>
<feature type="compositionally biased region" description="Basic and acidic residues" evidence="1">
    <location>
        <begin position="185"/>
        <end position="196"/>
    </location>
</feature>
<evidence type="ECO:0000313" key="2">
    <source>
        <dbReference type="EMBL" id="GAA2545547.1"/>
    </source>
</evidence>
<dbReference type="EMBL" id="BAAATM010000016">
    <property type="protein sequence ID" value="GAA2545547.1"/>
    <property type="molecule type" value="Genomic_DNA"/>
</dbReference>